<dbReference type="AlphaFoldDB" id="A0A192H2N9"/>
<comment type="similarity">
    <text evidence="1 3">Belongs to the short-chain dehydrogenases/reductases (SDR) family.</text>
</comment>
<evidence type="ECO:0000256" key="1">
    <source>
        <dbReference type="ARBA" id="ARBA00006484"/>
    </source>
</evidence>
<dbReference type="GO" id="GO:0016491">
    <property type="term" value="F:oxidoreductase activity"/>
    <property type="evidence" value="ECO:0007669"/>
    <property type="project" value="UniProtKB-KW"/>
</dbReference>
<dbReference type="STRING" id="375175.AYR53_10100"/>
<reference evidence="4 5" key="1">
    <citation type="submission" date="2016-03" db="EMBL/GenBank/DDBJ databases">
        <title>Pediococcus and Lactobacillus from brewery environment - whole genome sequencing and assembly.</title>
        <authorList>
            <person name="Behr J."/>
            <person name="Geissler A.J."/>
            <person name="Vogel R.F."/>
        </authorList>
    </citation>
    <scope>NUCLEOTIDE SEQUENCE [LARGE SCALE GENOMIC DNA]</scope>
    <source>
        <strain evidence="4 5">TMW 1.1989</strain>
    </source>
</reference>
<dbReference type="Pfam" id="PF00106">
    <property type="entry name" value="adh_short"/>
    <property type="match status" value="1"/>
</dbReference>
<dbReference type="PRINTS" id="PR00080">
    <property type="entry name" value="SDRFAMILY"/>
</dbReference>
<dbReference type="RefSeq" id="WP_068224696.1">
    <property type="nucleotide sequence ID" value="NZ_CP014623.1"/>
</dbReference>
<sequence>MKKRLLNQVILITGASTGLGEQLVYCAAQRGATIVACARNQIRLSQVIKKAHQLSGRPAYSYTVDLSDPEQIEQLVAAVTKKVGPITVLINNAGIGQFENALDIKLTVMEKMFRVNTLGAIYLTQLVALQMVAYHQGTIINVASQAGKIATPKASVYAASKAALIAYSNSLRLELRPRNIRVTTVNPGPMATDFIKKADQSGKYAQSVAKIMLDPERFARRIIASIGRGTREINAPAIMEVAARFYPLFPELGDWLVSRPVFNRK</sequence>
<evidence type="ECO:0000313" key="4">
    <source>
        <dbReference type="EMBL" id="ANK63079.1"/>
    </source>
</evidence>
<evidence type="ECO:0000313" key="5">
    <source>
        <dbReference type="Proteomes" id="UP000078582"/>
    </source>
</evidence>
<dbReference type="InterPro" id="IPR020904">
    <property type="entry name" value="Sc_DH/Rdtase_CS"/>
</dbReference>
<organism evidence="4 5">
    <name type="scientific">Loigolactobacillus backii</name>
    <dbReference type="NCBI Taxonomy" id="375175"/>
    <lineage>
        <taxon>Bacteria</taxon>
        <taxon>Bacillati</taxon>
        <taxon>Bacillota</taxon>
        <taxon>Bacilli</taxon>
        <taxon>Lactobacillales</taxon>
        <taxon>Lactobacillaceae</taxon>
        <taxon>Loigolactobacillus</taxon>
    </lineage>
</organism>
<dbReference type="Proteomes" id="UP000078582">
    <property type="component" value="Chromosome"/>
</dbReference>
<dbReference type="OrthoDB" id="9793345at2"/>
<dbReference type="EMBL" id="CP014873">
    <property type="protein sequence ID" value="ANK63079.1"/>
    <property type="molecule type" value="Genomic_DNA"/>
</dbReference>
<proteinExistence type="inferred from homology"/>
<keyword evidence="5" id="KW-1185">Reference proteome</keyword>
<evidence type="ECO:0000256" key="3">
    <source>
        <dbReference type="RuleBase" id="RU000363"/>
    </source>
</evidence>
<name>A0A192H2N9_9LACO</name>
<dbReference type="SUPFAM" id="SSF51735">
    <property type="entry name" value="NAD(P)-binding Rossmann-fold domains"/>
    <property type="match status" value="1"/>
</dbReference>
<dbReference type="GO" id="GO:0016020">
    <property type="term" value="C:membrane"/>
    <property type="evidence" value="ECO:0007669"/>
    <property type="project" value="TreeGrafter"/>
</dbReference>
<accession>A0A192H2N9</accession>
<dbReference type="KEGG" id="lbt:AYR52_05075"/>
<dbReference type="PROSITE" id="PS00061">
    <property type="entry name" value="ADH_SHORT"/>
    <property type="match status" value="1"/>
</dbReference>
<dbReference type="InterPro" id="IPR036291">
    <property type="entry name" value="NAD(P)-bd_dom_sf"/>
</dbReference>
<protein>
    <submittedName>
        <fullName evidence="4">Short-chain dehydrogenase</fullName>
    </submittedName>
</protein>
<dbReference type="Gene3D" id="3.40.50.720">
    <property type="entry name" value="NAD(P)-binding Rossmann-like Domain"/>
    <property type="match status" value="1"/>
</dbReference>
<dbReference type="PRINTS" id="PR00081">
    <property type="entry name" value="GDHRDH"/>
</dbReference>
<gene>
    <name evidence="4" type="ORF">AYR53_10100</name>
</gene>
<dbReference type="InterPro" id="IPR002347">
    <property type="entry name" value="SDR_fam"/>
</dbReference>
<dbReference type="PANTHER" id="PTHR44196:SF1">
    <property type="entry name" value="DEHYDROGENASE_REDUCTASE SDR FAMILY MEMBER 7B"/>
    <property type="match status" value="1"/>
</dbReference>
<dbReference type="PANTHER" id="PTHR44196">
    <property type="entry name" value="DEHYDROGENASE/REDUCTASE SDR FAMILY MEMBER 7B"/>
    <property type="match status" value="1"/>
</dbReference>
<evidence type="ECO:0000256" key="2">
    <source>
        <dbReference type="ARBA" id="ARBA00023002"/>
    </source>
</evidence>
<dbReference type="PIRSF" id="PIRSF000126">
    <property type="entry name" value="11-beta-HSD1"/>
    <property type="match status" value="1"/>
</dbReference>
<dbReference type="GeneID" id="42982608"/>
<keyword evidence="2" id="KW-0560">Oxidoreductase</keyword>